<keyword evidence="2" id="KW-1185">Reference proteome</keyword>
<sequence length="124" mass="14230">MHFRSRISFDGIMTGSERIPLEGQQCSTGIIQMRNFWVSMTRVNRSIQPKRPLGRPRSQVSQPYRLSVNRFACSDMKNQMRRACAGGVMLAPYVRCPDFKPWHGLGYPPLINSNRRETQAQCSP</sequence>
<evidence type="ECO:0000313" key="1">
    <source>
        <dbReference type="EMBL" id="KER23472.1"/>
    </source>
</evidence>
<accession>A0A074ZCV9</accession>
<dbReference type="EMBL" id="KL596848">
    <property type="protein sequence ID" value="KER23472.1"/>
    <property type="molecule type" value="Genomic_DNA"/>
</dbReference>
<protein>
    <submittedName>
        <fullName evidence="1">Uncharacterized protein</fullName>
    </submittedName>
</protein>
<dbReference type="GeneID" id="20322818"/>
<reference evidence="1 2" key="1">
    <citation type="submission" date="2013-11" db="EMBL/GenBank/DDBJ databases">
        <title>Opisthorchis viverrini - life in the bile duct.</title>
        <authorList>
            <person name="Young N.D."/>
            <person name="Nagarajan N."/>
            <person name="Lin S.J."/>
            <person name="Korhonen P.K."/>
            <person name="Jex A.R."/>
            <person name="Hall R.S."/>
            <person name="Safavi-Hemami H."/>
            <person name="Kaewkong W."/>
            <person name="Bertrand D."/>
            <person name="Gao S."/>
            <person name="Seet Q."/>
            <person name="Wongkham S."/>
            <person name="Teh B.T."/>
            <person name="Wongkham C."/>
            <person name="Intapan P.M."/>
            <person name="Maleewong W."/>
            <person name="Yang X."/>
            <person name="Hu M."/>
            <person name="Wang Z."/>
            <person name="Hofmann A."/>
            <person name="Sternberg P.W."/>
            <person name="Tan P."/>
            <person name="Wang J."/>
            <person name="Gasser R.B."/>
        </authorList>
    </citation>
    <scope>NUCLEOTIDE SEQUENCE [LARGE SCALE GENOMIC DNA]</scope>
</reference>
<name>A0A074ZCV9_OPIVI</name>
<dbReference type="AlphaFoldDB" id="A0A074ZCV9"/>
<evidence type="ECO:0000313" key="2">
    <source>
        <dbReference type="Proteomes" id="UP000054324"/>
    </source>
</evidence>
<dbReference type="RefSeq" id="XP_009172769.1">
    <property type="nucleotide sequence ID" value="XM_009174505.1"/>
</dbReference>
<dbReference type="CTD" id="20322818"/>
<gene>
    <name evidence="1" type="ORF">T265_08639</name>
</gene>
<proteinExistence type="predicted"/>
<organism evidence="1 2">
    <name type="scientific">Opisthorchis viverrini</name>
    <name type="common">Southeast Asian liver fluke</name>
    <dbReference type="NCBI Taxonomy" id="6198"/>
    <lineage>
        <taxon>Eukaryota</taxon>
        <taxon>Metazoa</taxon>
        <taxon>Spiralia</taxon>
        <taxon>Lophotrochozoa</taxon>
        <taxon>Platyhelminthes</taxon>
        <taxon>Trematoda</taxon>
        <taxon>Digenea</taxon>
        <taxon>Opisthorchiida</taxon>
        <taxon>Opisthorchiata</taxon>
        <taxon>Opisthorchiidae</taxon>
        <taxon>Opisthorchis</taxon>
    </lineage>
</organism>
<dbReference type="Proteomes" id="UP000054324">
    <property type="component" value="Unassembled WGS sequence"/>
</dbReference>
<dbReference type="KEGG" id="ovi:T265_08639"/>